<evidence type="ECO:0000313" key="3">
    <source>
        <dbReference type="EMBL" id="MEC4265684.1"/>
    </source>
</evidence>
<dbReference type="InterPro" id="IPR014710">
    <property type="entry name" value="RmlC-like_jellyroll"/>
</dbReference>
<keyword evidence="4" id="KW-1185">Reference proteome</keyword>
<dbReference type="InterPro" id="IPR037923">
    <property type="entry name" value="HTH-like"/>
</dbReference>
<dbReference type="SUPFAM" id="SSF51215">
    <property type="entry name" value="Regulatory protein AraC"/>
    <property type="match status" value="1"/>
</dbReference>
<dbReference type="InterPro" id="IPR003313">
    <property type="entry name" value="AraC-bd"/>
</dbReference>
<dbReference type="EMBL" id="JAYMGW010000007">
    <property type="protein sequence ID" value="MEC4265684.1"/>
    <property type="molecule type" value="Genomic_DNA"/>
</dbReference>
<proteinExistence type="predicted"/>
<sequence>MRRYTLNSPFNIYHFEASHWEHPLHNHTYFEIIFILKGNGKHQINGNVVDYGEGDVFLLGPEDFHHFEIDKLTEFCFIRFNDYFRKRQTAEGDSSWGNTLKTLLHTASRSRGSIVGEHREKEKLHHLLHVLEQEYQSSESPYFETLRDSLMRSILTILARNLFVQSNKRS</sequence>
<evidence type="ECO:0000313" key="4">
    <source>
        <dbReference type="Proteomes" id="UP001355298"/>
    </source>
</evidence>
<accession>A0ABU6IRJ2</accession>
<dbReference type="RefSeq" id="WP_326278709.1">
    <property type="nucleotide sequence ID" value="NZ_JAYKYV010000007.1"/>
</dbReference>
<dbReference type="Pfam" id="PF02311">
    <property type="entry name" value="AraC_binding"/>
    <property type="match status" value="1"/>
</dbReference>
<organism evidence="3 4">
    <name type="scientific">Flagellimonas halotolerans</name>
    <dbReference type="NCBI Taxonomy" id="3112164"/>
    <lineage>
        <taxon>Bacteria</taxon>
        <taxon>Pseudomonadati</taxon>
        <taxon>Bacteroidota</taxon>
        <taxon>Flavobacteriia</taxon>
        <taxon>Flavobacteriales</taxon>
        <taxon>Flavobacteriaceae</taxon>
        <taxon>Flagellimonas</taxon>
    </lineage>
</organism>
<dbReference type="Proteomes" id="UP001355298">
    <property type="component" value="Unassembled WGS sequence"/>
</dbReference>
<feature type="domain" description="AraC-type arabinose-binding/dimerisation" evidence="2">
    <location>
        <begin position="12"/>
        <end position="71"/>
    </location>
</feature>
<protein>
    <submittedName>
        <fullName evidence="3">AraC family ligand binding domain-containing protein</fullName>
    </submittedName>
</protein>
<comment type="caution">
    <text evidence="3">The sequence shown here is derived from an EMBL/GenBank/DDBJ whole genome shotgun (WGS) entry which is preliminary data.</text>
</comment>
<evidence type="ECO:0000259" key="2">
    <source>
        <dbReference type="Pfam" id="PF02311"/>
    </source>
</evidence>
<gene>
    <name evidence="3" type="ORF">VOP03_10015</name>
</gene>
<reference evidence="3 4" key="1">
    <citation type="submission" date="2024-01" db="EMBL/GenBank/DDBJ databases">
        <title>The strains designed SYSU M86414 and SYSU M84420 isolated from the marine sediment in San Sha City (Hainan Province, China).</title>
        <authorList>
            <person name="Guo D."/>
        </authorList>
    </citation>
    <scope>NUCLEOTIDE SEQUENCE [LARGE SCALE GENOMIC DNA]</scope>
    <source>
        <strain evidence="3 4">SYSU M84420</strain>
    </source>
</reference>
<keyword evidence="1" id="KW-0238">DNA-binding</keyword>
<evidence type="ECO:0000256" key="1">
    <source>
        <dbReference type="ARBA" id="ARBA00023125"/>
    </source>
</evidence>
<dbReference type="Gene3D" id="2.60.120.10">
    <property type="entry name" value="Jelly Rolls"/>
    <property type="match status" value="1"/>
</dbReference>
<name>A0ABU6IRJ2_9FLAO</name>